<gene>
    <name evidence="2" type="ORF">J2S48_001734</name>
</gene>
<evidence type="ECO:0000313" key="3">
    <source>
        <dbReference type="Proteomes" id="UP001183585"/>
    </source>
</evidence>
<keyword evidence="1" id="KW-0472">Membrane</keyword>
<evidence type="ECO:0008006" key="4">
    <source>
        <dbReference type="Google" id="ProtNLM"/>
    </source>
</evidence>
<keyword evidence="3" id="KW-1185">Reference proteome</keyword>
<keyword evidence="1" id="KW-1133">Transmembrane helix</keyword>
<evidence type="ECO:0000256" key="1">
    <source>
        <dbReference type="SAM" id="Phobius"/>
    </source>
</evidence>
<feature type="transmembrane region" description="Helical" evidence="1">
    <location>
        <begin position="156"/>
        <end position="174"/>
    </location>
</feature>
<reference evidence="2 3" key="1">
    <citation type="submission" date="2023-07" db="EMBL/GenBank/DDBJ databases">
        <title>Sequencing the genomes of 1000 actinobacteria strains.</title>
        <authorList>
            <person name="Klenk H.-P."/>
        </authorList>
    </citation>
    <scope>NUCLEOTIDE SEQUENCE [LARGE SCALE GENOMIC DNA]</scope>
    <source>
        <strain evidence="2 3">DSM 45554</strain>
    </source>
</reference>
<feature type="transmembrane region" description="Helical" evidence="1">
    <location>
        <begin position="36"/>
        <end position="55"/>
    </location>
</feature>
<organism evidence="2 3">
    <name type="scientific">Promicromonospora iranensis</name>
    <dbReference type="NCBI Taxonomy" id="1105144"/>
    <lineage>
        <taxon>Bacteria</taxon>
        <taxon>Bacillati</taxon>
        <taxon>Actinomycetota</taxon>
        <taxon>Actinomycetes</taxon>
        <taxon>Micrococcales</taxon>
        <taxon>Promicromonosporaceae</taxon>
        <taxon>Promicromonospora</taxon>
    </lineage>
</organism>
<dbReference type="Proteomes" id="UP001183585">
    <property type="component" value="Unassembled WGS sequence"/>
</dbReference>
<keyword evidence="1" id="KW-0812">Transmembrane</keyword>
<evidence type="ECO:0000313" key="2">
    <source>
        <dbReference type="EMBL" id="MDR7382219.1"/>
    </source>
</evidence>
<comment type="caution">
    <text evidence="2">The sequence shown here is derived from an EMBL/GenBank/DDBJ whole genome shotgun (WGS) entry which is preliminary data.</text>
</comment>
<dbReference type="EMBL" id="JAVDYE010000001">
    <property type="protein sequence ID" value="MDR7382219.1"/>
    <property type="molecule type" value="Genomic_DNA"/>
</dbReference>
<proteinExistence type="predicted"/>
<accession>A0ABU2CLK0</accession>
<name>A0ABU2CLK0_9MICO</name>
<dbReference type="RefSeq" id="WP_274998312.1">
    <property type="nucleotide sequence ID" value="NZ_JAJQQP010000023.1"/>
</dbReference>
<protein>
    <recommendedName>
        <fullName evidence="4">PH (Pleckstrin Homology) domain-containing protein</fullName>
    </recommendedName>
</protein>
<feature type="transmembrane region" description="Helical" evidence="1">
    <location>
        <begin position="12"/>
        <end position="30"/>
    </location>
</feature>
<sequence length="175" mass="19073">MGTVVGSGLVRFVTALTAFLVPLMVASNDAVASDEIWTIIAFPALLFFAIILNSGGRISVSSSGLLSRNIVTERWYPWASVAGIAATDRVEVIHADGGRSRCWAVQQANISAMLSRVSRVNHVVAELEEHRQRARAEPDADVAPLTRMVRFTWWELVQLLVLFPGAVALGVWLFG</sequence>